<dbReference type="InterPro" id="IPR002347">
    <property type="entry name" value="SDR_fam"/>
</dbReference>
<proteinExistence type="inferred from homology"/>
<dbReference type="EMBL" id="JANAFB010000006">
    <property type="protein sequence ID" value="MCP3425137.1"/>
    <property type="molecule type" value="Genomic_DNA"/>
</dbReference>
<evidence type="ECO:0000256" key="3">
    <source>
        <dbReference type="RuleBase" id="RU000363"/>
    </source>
</evidence>
<dbReference type="RefSeq" id="WP_254165177.1">
    <property type="nucleotide sequence ID" value="NZ_JANAFB010000006.1"/>
</dbReference>
<dbReference type="GO" id="GO:0016491">
    <property type="term" value="F:oxidoreductase activity"/>
    <property type="evidence" value="ECO:0007669"/>
    <property type="project" value="UniProtKB-KW"/>
</dbReference>
<evidence type="ECO:0000313" key="4">
    <source>
        <dbReference type="EMBL" id="MCP3425137.1"/>
    </source>
</evidence>
<sequence length="232" mass="24699">MKIQHSTALVTGATGGLGQQFVAQILSRGAKKVYAASRREHHWNDERVVPLHLDVTDPAEVLNAVEVAQDVNLLINNAGVTGPTSLLHASETDIRDVFETNLFAPLVLTRSFAPALAQNGGGAIINLHSVLSWLAQPGVYSPSKAAFWGLTNSLRLELADQETQVLGAHLGYADTPMTERLTGVDKVNPFDVVAAVLNALEAGEEEAITDAVSVSVRSALSENTTGRLQSSR</sequence>
<evidence type="ECO:0000256" key="1">
    <source>
        <dbReference type="ARBA" id="ARBA00006484"/>
    </source>
</evidence>
<dbReference type="SUPFAM" id="SSF51735">
    <property type="entry name" value="NAD(P)-binding Rossmann-fold domains"/>
    <property type="match status" value="1"/>
</dbReference>
<dbReference type="AlphaFoldDB" id="A0A9X2KGS2"/>
<dbReference type="InterPro" id="IPR036291">
    <property type="entry name" value="NAD(P)-bd_dom_sf"/>
</dbReference>
<dbReference type="PRINTS" id="PR00081">
    <property type="entry name" value="GDHRDH"/>
</dbReference>
<dbReference type="PANTHER" id="PTHR43391:SF91">
    <property type="entry name" value="OS04G0390700 PROTEIN"/>
    <property type="match status" value="1"/>
</dbReference>
<dbReference type="Pfam" id="PF00106">
    <property type="entry name" value="adh_short"/>
    <property type="match status" value="1"/>
</dbReference>
<reference evidence="4" key="1">
    <citation type="submission" date="2022-06" db="EMBL/GenBank/DDBJ databases">
        <title>Rothia sp. isolated from sandalwood seedling.</title>
        <authorList>
            <person name="Tuikhar N."/>
            <person name="Kirdat K."/>
            <person name="Thorat V."/>
            <person name="Swetha P."/>
            <person name="Padma S."/>
            <person name="Sundararaj R."/>
            <person name="Yadav A."/>
        </authorList>
    </citation>
    <scope>NUCLEOTIDE SEQUENCE</scope>
    <source>
        <strain evidence="4">AR01</strain>
    </source>
</reference>
<accession>A0A9X2KGS2</accession>
<dbReference type="PANTHER" id="PTHR43391">
    <property type="entry name" value="RETINOL DEHYDROGENASE-RELATED"/>
    <property type="match status" value="1"/>
</dbReference>
<evidence type="ECO:0000313" key="5">
    <source>
        <dbReference type="Proteomes" id="UP001139502"/>
    </source>
</evidence>
<keyword evidence="2" id="KW-0560">Oxidoreductase</keyword>
<comment type="caution">
    <text evidence="4">The sequence shown here is derived from an EMBL/GenBank/DDBJ whole genome shotgun (WGS) entry which is preliminary data.</text>
</comment>
<keyword evidence="5" id="KW-1185">Reference proteome</keyword>
<organism evidence="4 5">
    <name type="scientific">Rothia santali</name>
    <dbReference type="NCBI Taxonomy" id="2949643"/>
    <lineage>
        <taxon>Bacteria</taxon>
        <taxon>Bacillati</taxon>
        <taxon>Actinomycetota</taxon>
        <taxon>Actinomycetes</taxon>
        <taxon>Micrococcales</taxon>
        <taxon>Micrococcaceae</taxon>
        <taxon>Rothia</taxon>
    </lineage>
</organism>
<dbReference type="PRINTS" id="PR00080">
    <property type="entry name" value="SDRFAMILY"/>
</dbReference>
<dbReference type="Gene3D" id="3.40.50.720">
    <property type="entry name" value="NAD(P)-binding Rossmann-like Domain"/>
    <property type="match status" value="1"/>
</dbReference>
<evidence type="ECO:0000256" key="2">
    <source>
        <dbReference type="ARBA" id="ARBA00023002"/>
    </source>
</evidence>
<name>A0A9X2KGS2_9MICC</name>
<dbReference type="NCBIfam" id="NF006119">
    <property type="entry name" value="PRK08264.1-5"/>
    <property type="match status" value="1"/>
</dbReference>
<protein>
    <submittedName>
        <fullName evidence="4">SDR family oxidoreductase</fullName>
    </submittedName>
</protein>
<gene>
    <name evidence="4" type="ORF">NBM05_03620</name>
</gene>
<dbReference type="GO" id="GO:0005829">
    <property type="term" value="C:cytosol"/>
    <property type="evidence" value="ECO:0007669"/>
    <property type="project" value="TreeGrafter"/>
</dbReference>
<dbReference type="Proteomes" id="UP001139502">
    <property type="component" value="Unassembled WGS sequence"/>
</dbReference>
<comment type="similarity">
    <text evidence="1 3">Belongs to the short-chain dehydrogenases/reductases (SDR) family.</text>
</comment>